<sequence>MYGRSDGDREHGVLGVGAGGIGVAVCSVGHQHRYDDFGCVIEDLAACHPAFYRVGGQAVTGEIRPPLVFHPI</sequence>
<dbReference type="AlphaFoldDB" id="A0A916LF49"/>
<evidence type="ECO:0000313" key="1">
    <source>
        <dbReference type="EMBL" id="CPA29289.1"/>
    </source>
</evidence>
<reference evidence="2" key="1">
    <citation type="submission" date="2015-03" db="EMBL/GenBank/DDBJ databases">
        <authorList>
            <consortium name="Pathogen Informatics"/>
        </authorList>
    </citation>
    <scope>NUCLEOTIDE SEQUENCE [LARGE SCALE GENOMIC DNA]</scope>
    <source>
        <strain evidence="2">N09902308</strain>
    </source>
</reference>
<evidence type="ECO:0000313" key="2">
    <source>
        <dbReference type="Proteomes" id="UP000039021"/>
    </source>
</evidence>
<gene>
    <name evidence="1" type="ORF">ERS007739_04498</name>
</gene>
<name>A0A916LF49_MYCTX</name>
<protein>
    <submittedName>
        <fullName evidence="1">Uncharacterized protein</fullName>
    </submittedName>
</protein>
<comment type="caution">
    <text evidence="1">The sequence shown here is derived from an EMBL/GenBank/DDBJ whole genome shotgun (WGS) entry which is preliminary data.</text>
</comment>
<dbReference type="EMBL" id="CSBK01002840">
    <property type="protein sequence ID" value="CPA29289.1"/>
    <property type="molecule type" value="Genomic_DNA"/>
</dbReference>
<proteinExistence type="predicted"/>
<dbReference type="Proteomes" id="UP000039021">
    <property type="component" value="Unassembled WGS sequence"/>
</dbReference>
<organism evidence="1 2">
    <name type="scientific">Mycobacterium tuberculosis</name>
    <dbReference type="NCBI Taxonomy" id="1773"/>
    <lineage>
        <taxon>Bacteria</taxon>
        <taxon>Bacillati</taxon>
        <taxon>Actinomycetota</taxon>
        <taxon>Actinomycetes</taxon>
        <taxon>Mycobacteriales</taxon>
        <taxon>Mycobacteriaceae</taxon>
        <taxon>Mycobacterium</taxon>
        <taxon>Mycobacterium tuberculosis complex</taxon>
    </lineage>
</organism>
<accession>A0A916LF49</accession>